<gene>
    <name evidence="2" type="ORF">BGO89_07050</name>
</gene>
<evidence type="ECO:0000256" key="1">
    <source>
        <dbReference type="SAM" id="SignalP"/>
    </source>
</evidence>
<proteinExistence type="predicted"/>
<dbReference type="EMBL" id="MKVH01000021">
    <property type="protein sequence ID" value="OJX57722.1"/>
    <property type="molecule type" value="Genomic_DNA"/>
</dbReference>
<organism evidence="2 3">
    <name type="scientific">Candidatus Kapaibacterium thiocyanatum</name>
    <dbReference type="NCBI Taxonomy" id="1895771"/>
    <lineage>
        <taxon>Bacteria</taxon>
        <taxon>Pseudomonadati</taxon>
        <taxon>Candidatus Kapaibacteriota</taxon>
        <taxon>Candidatus Kapaibacteriia</taxon>
        <taxon>Candidatus Kapaibacteriales</taxon>
        <taxon>Candidatus Kapaibacteriaceae</taxon>
        <taxon>Candidatus Kapaibacterium</taxon>
    </lineage>
</organism>
<keyword evidence="1" id="KW-0732">Signal</keyword>
<evidence type="ECO:0000313" key="3">
    <source>
        <dbReference type="Proteomes" id="UP000184233"/>
    </source>
</evidence>
<accession>A0A1M3KYZ0</accession>
<sequence>MKRLLCLAVLALSAIGASAQVRSVVGSGSVHATDGTLHHQGTMGQGVIGHARLADGSHRYAGFWYRPRTGVTIVAVPNTEGEVGTQVNIPVMLISSNNLVVDGPRDFIVKLRYNATVLVHQGSFPCERDGDDCILTVTGTMRDSAGTLADVPFLVTLGNADTTVMSVDTVEWVGASTISTEKYPGVFQATGVCIIDGVPRLIKKSRAAGIASIAPMPASTTATIALDIVERGMTRLYLVDNAGKEIVMFDTRDRAPGRQEVSVDVSTISSGTYRVVLMTPSELFTSSMVIRK</sequence>
<dbReference type="Proteomes" id="UP000184233">
    <property type="component" value="Unassembled WGS sequence"/>
</dbReference>
<feature type="signal peptide" evidence="1">
    <location>
        <begin position="1"/>
        <end position="19"/>
    </location>
</feature>
<dbReference type="STRING" id="1895771.BGO89_07050"/>
<dbReference type="AlphaFoldDB" id="A0A1M3KYZ0"/>
<name>A0A1M3KYZ0_9BACT</name>
<evidence type="ECO:0000313" key="2">
    <source>
        <dbReference type="EMBL" id="OJX57722.1"/>
    </source>
</evidence>
<reference evidence="2 3" key="1">
    <citation type="submission" date="2016-09" db="EMBL/GenBank/DDBJ databases">
        <title>Genome-resolved meta-omics ties microbial dynamics to process performance in biotechnology for thiocyanate degradation.</title>
        <authorList>
            <person name="Kantor R.S."/>
            <person name="Huddy R.J."/>
            <person name="Iyer R."/>
            <person name="Thomas B.C."/>
            <person name="Brown C.T."/>
            <person name="Anantharaman K."/>
            <person name="Tringe S."/>
            <person name="Hettich R.L."/>
            <person name="Harrison S.T."/>
            <person name="Banfield J.F."/>
        </authorList>
    </citation>
    <scope>NUCLEOTIDE SEQUENCE [LARGE SCALE GENOMIC DNA]</scope>
    <source>
        <strain evidence="2">59-99</strain>
    </source>
</reference>
<protein>
    <recommendedName>
        <fullName evidence="4">Secretion system C-terminal sorting domain-containing protein</fullName>
    </recommendedName>
</protein>
<comment type="caution">
    <text evidence="2">The sequence shown here is derived from an EMBL/GenBank/DDBJ whole genome shotgun (WGS) entry which is preliminary data.</text>
</comment>
<evidence type="ECO:0008006" key="4">
    <source>
        <dbReference type="Google" id="ProtNLM"/>
    </source>
</evidence>
<feature type="chain" id="PRO_5013041698" description="Secretion system C-terminal sorting domain-containing protein" evidence="1">
    <location>
        <begin position="20"/>
        <end position="292"/>
    </location>
</feature>